<dbReference type="AlphaFoldDB" id="A0A318JPP9"/>
<accession>A0A318JPP9</accession>
<name>A0A318JPP9_9NEIS</name>
<dbReference type="InterPro" id="IPR009883">
    <property type="entry name" value="YgfX"/>
</dbReference>
<evidence type="ECO:0008006" key="4">
    <source>
        <dbReference type="Google" id="ProtNLM"/>
    </source>
</evidence>
<organism evidence="2 3">
    <name type="scientific">Aquitalea magnusonii</name>
    <dbReference type="NCBI Taxonomy" id="332411"/>
    <lineage>
        <taxon>Bacteria</taxon>
        <taxon>Pseudomonadati</taxon>
        <taxon>Pseudomonadota</taxon>
        <taxon>Betaproteobacteria</taxon>
        <taxon>Neisseriales</taxon>
        <taxon>Chromobacteriaceae</taxon>
        <taxon>Aquitalea</taxon>
    </lineage>
</organism>
<keyword evidence="3" id="KW-1185">Reference proteome</keyword>
<keyword evidence="1" id="KW-0472">Membrane</keyword>
<keyword evidence="1" id="KW-0812">Transmembrane</keyword>
<evidence type="ECO:0000313" key="3">
    <source>
        <dbReference type="Proteomes" id="UP000248395"/>
    </source>
</evidence>
<gene>
    <name evidence="2" type="ORF">DFR38_102212</name>
</gene>
<dbReference type="RefSeq" id="WP_059285191.1">
    <property type="nucleotide sequence ID" value="NZ_LNQU01000017.1"/>
</dbReference>
<sequence>MRARQLLPPFALRIRPSRYWLGLLSGLLLLSAVLVLVYVADLWWLLPLQCLLGWQALRANGWWRRRPLQAIAVDGLGRMYWHYAGCALEVVPGDDCFISPFLLIVNVTAAGRRHSCLLLPDSAEAQALRQLRVYLLWFHADVATEPSAVVEHP</sequence>
<protein>
    <recommendedName>
        <fullName evidence="4">Toxin CptA</fullName>
    </recommendedName>
</protein>
<feature type="transmembrane region" description="Helical" evidence="1">
    <location>
        <begin position="21"/>
        <end position="46"/>
    </location>
</feature>
<reference evidence="2 3" key="1">
    <citation type="submission" date="2018-05" db="EMBL/GenBank/DDBJ databases">
        <title>Genomic Encyclopedia of Type Strains, Phase IV (KMG-IV): sequencing the most valuable type-strain genomes for metagenomic binning, comparative biology and taxonomic classification.</title>
        <authorList>
            <person name="Goeker M."/>
        </authorList>
    </citation>
    <scope>NUCLEOTIDE SEQUENCE [LARGE SCALE GENOMIC DNA]</scope>
    <source>
        <strain evidence="2 3">DSM 25134</strain>
    </source>
</reference>
<comment type="caution">
    <text evidence="2">The sequence shown here is derived from an EMBL/GenBank/DDBJ whole genome shotgun (WGS) entry which is preliminary data.</text>
</comment>
<evidence type="ECO:0000313" key="2">
    <source>
        <dbReference type="EMBL" id="PXX50555.1"/>
    </source>
</evidence>
<proteinExistence type="predicted"/>
<keyword evidence="1" id="KW-1133">Transmembrane helix</keyword>
<dbReference type="EMBL" id="QJKC01000002">
    <property type="protein sequence ID" value="PXX50555.1"/>
    <property type="molecule type" value="Genomic_DNA"/>
</dbReference>
<dbReference type="Proteomes" id="UP000248395">
    <property type="component" value="Unassembled WGS sequence"/>
</dbReference>
<evidence type="ECO:0000256" key="1">
    <source>
        <dbReference type="SAM" id="Phobius"/>
    </source>
</evidence>
<dbReference type="Pfam" id="PF07254">
    <property type="entry name" value="Cpta_toxin"/>
    <property type="match status" value="1"/>
</dbReference>